<evidence type="ECO:0000256" key="2">
    <source>
        <dbReference type="ARBA" id="ARBA00023015"/>
    </source>
</evidence>
<evidence type="ECO:0000256" key="3">
    <source>
        <dbReference type="ARBA" id="ARBA00023082"/>
    </source>
</evidence>
<dbReference type="CDD" id="cd06171">
    <property type="entry name" value="Sigma70_r4"/>
    <property type="match status" value="1"/>
</dbReference>
<dbReference type="Proteomes" id="UP000184001">
    <property type="component" value="Unassembled WGS sequence"/>
</dbReference>
<feature type="domain" description="RNA polymerase sigma-70 region 2" evidence="6">
    <location>
        <begin position="69"/>
        <end position="119"/>
    </location>
</feature>
<dbReference type="NCBIfam" id="TIGR02937">
    <property type="entry name" value="sigma70-ECF"/>
    <property type="match status" value="1"/>
</dbReference>
<dbReference type="SUPFAM" id="SSF88659">
    <property type="entry name" value="Sigma3 and sigma4 domains of RNA polymerase sigma factors"/>
    <property type="match status" value="1"/>
</dbReference>
<evidence type="ECO:0000259" key="6">
    <source>
        <dbReference type="Pfam" id="PF04542"/>
    </source>
</evidence>
<dbReference type="InterPro" id="IPR013325">
    <property type="entry name" value="RNA_pol_sigma_r2"/>
</dbReference>
<dbReference type="InterPro" id="IPR039425">
    <property type="entry name" value="RNA_pol_sigma-70-like"/>
</dbReference>
<dbReference type="GO" id="GO:0003677">
    <property type="term" value="F:DNA binding"/>
    <property type="evidence" value="ECO:0007669"/>
    <property type="project" value="UniProtKB-KW"/>
</dbReference>
<name>A0A8G2F7X4_9BACT</name>
<keyword evidence="2" id="KW-0805">Transcription regulation</keyword>
<dbReference type="PANTHER" id="PTHR43133">
    <property type="entry name" value="RNA POLYMERASE ECF-TYPE SIGMA FACTO"/>
    <property type="match status" value="1"/>
</dbReference>
<dbReference type="InterPro" id="IPR014284">
    <property type="entry name" value="RNA_pol_sigma-70_dom"/>
</dbReference>
<evidence type="ECO:0000256" key="5">
    <source>
        <dbReference type="ARBA" id="ARBA00023163"/>
    </source>
</evidence>
<comment type="caution">
    <text evidence="8">The sequence shown here is derived from an EMBL/GenBank/DDBJ whole genome shotgun (WGS) entry which is preliminary data.</text>
</comment>
<dbReference type="Pfam" id="PF04545">
    <property type="entry name" value="Sigma70_r4"/>
    <property type="match status" value="1"/>
</dbReference>
<dbReference type="RefSeq" id="WP_020001520.1">
    <property type="nucleotide sequence ID" value="NZ_CP192219.1"/>
</dbReference>
<dbReference type="InterPro" id="IPR013324">
    <property type="entry name" value="RNA_pol_sigma_r3/r4-like"/>
</dbReference>
<organism evidence="8 9">
    <name type="scientific">Halodesulfovibrio aestuarii</name>
    <dbReference type="NCBI Taxonomy" id="126333"/>
    <lineage>
        <taxon>Bacteria</taxon>
        <taxon>Pseudomonadati</taxon>
        <taxon>Thermodesulfobacteriota</taxon>
        <taxon>Desulfovibrionia</taxon>
        <taxon>Desulfovibrionales</taxon>
        <taxon>Desulfovibrionaceae</taxon>
        <taxon>Halodesulfovibrio</taxon>
    </lineage>
</organism>
<evidence type="ECO:0000313" key="8">
    <source>
        <dbReference type="EMBL" id="SHI58599.1"/>
    </source>
</evidence>
<proteinExistence type="inferred from homology"/>
<dbReference type="AlphaFoldDB" id="A0A8G2F7X4"/>
<keyword evidence="4" id="KW-0238">DNA-binding</keyword>
<accession>A0A8G2F7X4</accession>
<dbReference type="InterPro" id="IPR036388">
    <property type="entry name" value="WH-like_DNA-bd_sf"/>
</dbReference>
<dbReference type="Gene3D" id="1.10.10.10">
    <property type="entry name" value="Winged helix-like DNA-binding domain superfamily/Winged helix DNA-binding domain"/>
    <property type="match status" value="1"/>
</dbReference>
<dbReference type="SUPFAM" id="SSF88946">
    <property type="entry name" value="Sigma2 domain of RNA polymerase sigma factors"/>
    <property type="match status" value="1"/>
</dbReference>
<dbReference type="GO" id="GO:0016987">
    <property type="term" value="F:sigma factor activity"/>
    <property type="evidence" value="ECO:0007669"/>
    <property type="project" value="UniProtKB-KW"/>
</dbReference>
<dbReference type="InterPro" id="IPR007627">
    <property type="entry name" value="RNA_pol_sigma70_r2"/>
</dbReference>
<feature type="domain" description="RNA polymerase sigma-70 region 4" evidence="7">
    <location>
        <begin position="147"/>
        <end position="195"/>
    </location>
</feature>
<dbReference type="InterPro" id="IPR007630">
    <property type="entry name" value="RNA_pol_sigma70_r4"/>
</dbReference>
<dbReference type="GO" id="GO:0006352">
    <property type="term" value="P:DNA-templated transcription initiation"/>
    <property type="evidence" value="ECO:0007669"/>
    <property type="project" value="InterPro"/>
</dbReference>
<reference evidence="8 9" key="1">
    <citation type="submission" date="2016-11" db="EMBL/GenBank/DDBJ databases">
        <authorList>
            <person name="Varghese N."/>
            <person name="Submissions S."/>
        </authorList>
    </citation>
    <scope>NUCLEOTIDE SEQUENCE [LARGE SCALE GENOMIC DNA]</scope>
    <source>
        <strain evidence="8 9">DSM 17919</strain>
    </source>
</reference>
<evidence type="ECO:0000256" key="4">
    <source>
        <dbReference type="ARBA" id="ARBA00023125"/>
    </source>
</evidence>
<dbReference type="Gene3D" id="1.10.1740.10">
    <property type="match status" value="1"/>
</dbReference>
<keyword evidence="5" id="KW-0804">Transcription</keyword>
<dbReference type="PANTHER" id="PTHR43133:SF51">
    <property type="entry name" value="RNA POLYMERASE SIGMA FACTOR"/>
    <property type="match status" value="1"/>
</dbReference>
<keyword evidence="3" id="KW-0731">Sigma factor</keyword>
<sequence length="199" mass="22548">MEPTIIIERAIDSTQCPAPTKINSDEKHLVALCLEGNQVAWNRFVSDFGAIIRHAVSWTLNHHGVATVASDDIVQDIFFRLIKSEYRLLEAWDSSRGTLKTWLAVVSRSAAIDFIRTDRTYLYDAIDEHENIKAEAAHLLDMPELPLHVLSTRQKSVLQCLYGEDLTAVEAARQLDIHPQTVRSIHHTALQKLRAAMFH</sequence>
<gene>
    <name evidence="8" type="ORF">SAMN05660830_00383</name>
</gene>
<dbReference type="Pfam" id="PF04542">
    <property type="entry name" value="Sigma70_r2"/>
    <property type="match status" value="1"/>
</dbReference>
<protein>
    <submittedName>
        <fullName evidence="8">Sigma-70 region 2</fullName>
    </submittedName>
</protein>
<evidence type="ECO:0000256" key="1">
    <source>
        <dbReference type="ARBA" id="ARBA00010641"/>
    </source>
</evidence>
<evidence type="ECO:0000259" key="7">
    <source>
        <dbReference type="Pfam" id="PF04545"/>
    </source>
</evidence>
<comment type="similarity">
    <text evidence="1">Belongs to the sigma-70 factor family. ECF subfamily.</text>
</comment>
<dbReference type="EMBL" id="FQZR01000002">
    <property type="protein sequence ID" value="SHI58599.1"/>
    <property type="molecule type" value="Genomic_DNA"/>
</dbReference>
<evidence type="ECO:0000313" key="9">
    <source>
        <dbReference type="Proteomes" id="UP000184001"/>
    </source>
</evidence>